<accession>D8QT78</accession>
<sequence>MGNLLQIQGESTTIQNSSIVPVKLLAAKRVWNSLLIEIDLKPGKNVSVHRGYGPLELVVISTGSNEKSRKLLRSSPPLVIELEDLRKSKNIAITGKKNHLRLKMERRTKNLGRRGGAVARDLAERLGPESSRDELVLALNHCASAGDLEQGRQIHAKITQRRLRSSSFLTNHLIKMYGDCGDATSALAVFARLKRRNVFSWNLAIAACGGEDLSMGLYRSMLLEGQLPDNITFVNLIAGRSRSLKEGKAIHEHAVESGSIADVVVATAMVKRSMVKSKRKSQTKQRKQSYGKNDVVMCPFDADHVRRFELDTEYEPRGLPPGVYPCPRCGSYKTRFDHYNNRDGGNFKYGNKKSPMFACKNGCGKRFKVTNRYWEKYGPDGKPTQTSENGGEDLVGTSLPQIGMVLENGGDDFSLPQIGIDDTAVCVSNTQFTQTSMEIDADNGDNGRCMEGTVSYDVEEIDQGTSDMQEITKDDMEEIDQGASTKDGEEGYTSVNDSPIDWDVAGFVRKMQETYEEYVNSGELDPCEELLMPKSCNSPEVVQIFTGASGHRVFCAM</sequence>
<dbReference type="InterPro" id="IPR046960">
    <property type="entry name" value="PPR_At4g14850-like_plant"/>
</dbReference>
<proteinExistence type="predicted"/>
<dbReference type="Gramene" id="EFJ37070">
    <property type="protein sequence ID" value="EFJ37070"/>
    <property type="gene ID" value="SELMODRAFT_403990"/>
</dbReference>
<dbReference type="AlphaFoldDB" id="D8QT78"/>
<dbReference type="HOGENOM" id="CLU_529370_0_0_1"/>
<evidence type="ECO:0000313" key="1">
    <source>
        <dbReference type="EMBL" id="EFJ37070.1"/>
    </source>
</evidence>
<dbReference type="InParanoid" id="D8QT78"/>
<dbReference type="GO" id="GO:0009451">
    <property type="term" value="P:RNA modification"/>
    <property type="evidence" value="ECO:0007669"/>
    <property type="project" value="InterPro"/>
</dbReference>
<protein>
    <submittedName>
        <fullName evidence="1">Uncharacterized protein</fullName>
    </submittedName>
</protein>
<dbReference type="GO" id="GO:0003723">
    <property type="term" value="F:RNA binding"/>
    <property type="evidence" value="ECO:0007669"/>
    <property type="project" value="InterPro"/>
</dbReference>
<gene>
    <name evidence="1" type="ORF">SELMODRAFT_403990</name>
</gene>
<dbReference type="PANTHER" id="PTHR47926">
    <property type="entry name" value="PENTATRICOPEPTIDE REPEAT-CONTAINING PROTEIN"/>
    <property type="match status" value="1"/>
</dbReference>
<name>D8QT78_SELML</name>
<dbReference type="Gene3D" id="1.25.40.10">
    <property type="entry name" value="Tetratricopeptide repeat domain"/>
    <property type="match status" value="1"/>
</dbReference>
<organism evidence="2">
    <name type="scientific">Selaginella moellendorffii</name>
    <name type="common">Spikemoss</name>
    <dbReference type="NCBI Taxonomy" id="88036"/>
    <lineage>
        <taxon>Eukaryota</taxon>
        <taxon>Viridiplantae</taxon>
        <taxon>Streptophyta</taxon>
        <taxon>Embryophyta</taxon>
        <taxon>Tracheophyta</taxon>
        <taxon>Lycopodiopsida</taxon>
        <taxon>Selaginellales</taxon>
        <taxon>Selaginellaceae</taxon>
        <taxon>Selaginella</taxon>
    </lineage>
</organism>
<dbReference type="eggNOG" id="KOG4197">
    <property type="taxonomic scope" value="Eukaryota"/>
</dbReference>
<dbReference type="EMBL" id="GL377566">
    <property type="protein sequence ID" value="EFJ37070.1"/>
    <property type="molecule type" value="Genomic_DNA"/>
</dbReference>
<dbReference type="Proteomes" id="UP000001514">
    <property type="component" value="Unassembled WGS sequence"/>
</dbReference>
<evidence type="ECO:0000313" key="2">
    <source>
        <dbReference type="Proteomes" id="UP000001514"/>
    </source>
</evidence>
<dbReference type="KEGG" id="smo:SELMODRAFT_403990"/>
<reference evidence="1 2" key="1">
    <citation type="journal article" date="2011" name="Science">
        <title>The Selaginella genome identifies genetic changes associated with the evolution of vascular plants.</title>
        <authorList>
            <person name="Banks J.A."/>
            <person name="Nishiyama T."/>
            <person name="Hasebe M."/>
            <person name="Bowman J.L."/>
            <person name="Gribskov M."/>
            <person name="dePamphilis C."/>
            <person name="Albert V.A."/>
            <person name="Aono N."/>
            <person name="Aoyama T."/>
            <person name="Ambrose B.A."/>
            <person name="Ashton N.W."/>
            <person name="Axtell M.J."/>
            <person name="Barker E."/>
            <person name="Barker M.S."/>
            <person name="Bennetzen J.L."/>
            <person name="Bonawitz N.D."/>
            <person name="Chapple C."/>
            <person name="Cheng C."/>
            <person name="Correa L.G."/>
            <person name="Dacre M."/>
            <person name="DeBarry J."/>
            <person name="Dreyer I."/>
            <person name="Elias M."/>
            <person name="Engstrom E.M."/>
            <person name="Estelle M."/>
            <person name="Feng L."/>
            <person name="Finet C."/>
            <person name="Floyd S.K."/>
            <person name="Frommer W.B."/>
            <person name="Fujita T."/>
            <person name="Gramzow L."/>
            <person name="Gutensohn M."/>
            <person name="Harholt J."/>
            <person name="Hattori M."/>
            <person name="Heyl A."/>
            <person name="Hirai T."/>
            <person name="Hiwatashi Y."/>
            <person name="Ishikawa M."/>
            <person name="Iwata M."/>
            <person name="Karol K.G."/>
            <person name="Koehler B."/>
            <person name="Kolukisaoglu U."/>
            <person name="Kubo M."/>
            <person name="Kurata T."/>
            <person name="Lalonde S."/>
            <person name="Li K."/>
            <person name="Li Y."/>
            <person name="Litt A."/>
            <person name="Lyons E."/>
            <person name="Manning G."/>
            <person name="Maruyama T."/>
            <person name="Michael T.P."/>
            <person name="Mikami K."/>
            <person name="Miyazaki S."/>
            <person name="Morinaga S."/>
            <person name="Murata T."/>
            <person name="Mueller-Roeber B."/>
            <person name="Nelson D.R."/>
            <person name="Obara M."/>
            <person name="Oguri Y."/>
            <person name="Olmstead R.G."/>
            <person name="Onodera N."/>
            <person name="Petersen B.L."/>
            <person name="Pils B."/>
            <person name="Prigge M."/>
            <person name="Rensing S.A."/>
            <person name="Riano-Pachon D.M."/>
            <person name="Roberts A.W."/>
            <person name="Sato Y."/>
            <person name="Scheller H.V."/>
            <person name="Schulz B."/>
            <person name="Schulz C."/>
            <person name="Shakirov E.V."/>
            <person name="Shibagaki N."/>
            <person name="Shinohara N."/>
            <person name="Shippen D.E."/>
            <person name="Soerensen I."/>
            <person name="Sotooka R."/>
            <person name="Sugimoto N."/>
            <person name="Sugita M."/>
            <person name="Sumikawa N."/>
            <person name="Tanurdzic M."/>
            <person name="Theissen G."/>
            <person name="Ulvskov P."/>
            <person name="Wakazuki S."/>
            <person name="Weng J.K."/>
            <person name="Willats W.W."/>
            <person name="Wipf D."/>
            <person name="Wolf P.G."/>
            <person name="Yang L."/>
            <person name="Zimmer A.D."/>
            <person name="Zhu Q."/>
            <person name="Mitros T."/>
            <person name="Hellsten U."/>
            <person name="Loque D."/>
            <person name="Otillar R."/>
            <person name="Salamov A."/>
            <person name="Schmutz J."/>
            <person name="Shapiro H."/>
            <person name="Lindquist E."/>
            <person name="Lucas S."/>
            <person name="Rokhsar D."/>
            <person name="Grigoriev I.V."/>
        </authorList>
    </citation>
    <scope>NUCLEOTIDE SEQUENCE [LARGE SCALE GENOMIC DNA]</scope>
</reference>
<dbReference type="InterPro" id="IPR011990">
    <property type="entry name" value="TPR-like_helical_dom_sf"/>
</dbReference>
<keyword evidence="2" id="KW-1185">Reference proteome</keyword>
<dbReference type="PANTHER" id="PTHR47926:SF533">
    <property type="entry name" value="DYW DOMAIN-CONTAINING PROTEIN"/>
    <property type="match status" value="1"/>
</dbReference>